<proteinExistence type="predicted"/>
<accession>Q31N67</accession>
<keyword evidence="3" id="KW-1185">Reference proteome</keyword>
<protein>
    <recommendedName>
        <fullName evidence="4">Multisubunit sodium/proton antiporter, MrpE subunit</fullName>
    </recommendedName>
</protein>
<dbReference type="GO" id="GO:0016020">
    <property type="term" value="C:membrane"/>
    <property type="evidence" value="ECO:0007669"/>
    <property type="project" value="InterPro"/>
</dbReference>
<gene>
    <name evidence="2" type="ordered locus">Synpcc7942_1472</name>
</gene>
<dbReference type="Proteomes" id="UP000889800">
    <property type="component" value="Chromosome"/>
</dbReference>
<dbReference type="AlphaFoldDB" id="Q31N67"/>
<keyword evidence="1" id="KW-0472">Membrane</keyword>
<feature type="transmembrane region" description="Helical" evidence="1">
    <location>
        <begin position="46"/>
        <end position="65"/>
    </location>
</feature>
<keyword evidence="1" id="KW-0812">Transmembrane</keyword>
<dbReference type="Pfam" id="PF01899">
    <property type="entry name" value="MNHE"/>
    <property type="match status" value="1"/>
</dbReference>
<dbReference type="HOGENOM" id="CLU_155299_0_0_3"/>
<evidence type="ECO:0000313" key="3">
    <source>
        <dbReference type="Proteomes" id="UP000889800"/>
    </source>
</evidence>
<dbReference type="KEGG" id="syf:Synpcc7942_1472"/>
<dbReference type="eggNOG" id="COG1863">
    <property type="taxonomic scope" value="Bacteria"/>
</dbReference>
<dbReference type="PaxDb" id="1140-Synpcc7942_1472"/>
<sequence>MITNLILRLTIWFLLTANFSPINIVIGISIALLLPYSSTSISLRQIKEILVGIWKVLIAFIQAYWEAFEIIFYPHLQEEIVIERIKSERSPRLMFRDIFLITLTPKSIVLKYNDSGWYEVHRMRRKRL</sequence>
<keyword evidence="1" id="KW-1133">Transmembrane helix</keyword>
<evidence type="ECO:0000256" key="1">
    <source>
        <dbReference type="SAM" id="Phobius"/>
    </source>
</evidence>
<evidence type="ECO:0000313" key="2">
    <source>
        <dbReference type="EMBL" id="ABB57502.1"/>
    </source>
</evidence>
<dbReference type="BioCyc" id="SYNEL:SYNPCC7942_1472-MONOMER"/>
<dbReference type="EMBL" id="CP000100">
    <property type="protein sequence ID" value="ABB57502.1"/>
    <property type="molecule type" value="Genomic_DNA"/>
</dbReference>
<evidence type="ECO:0008006" key="4">
    <source>
        <dbReference type="Google" id="ProtNLM"/>
    </source>
</evidence>
<dbReference type="RefSeq" id="WP_011378046.1">
    <property type="nucleotide sequence ID" value="NC_007604.1"/>
</dbReference>
<reference evidence="3" key="1">
    <citation type="submission" date="2005-08" db="EMBL/GenBank/DDBJ databases">
        <title>Complete sequence of chromosome 1 of Synechococcus elongatus PCC 7942.</title>
        <authorList>
            <consortium name="US DOE Joint Genome Institute"/>
            <person name="Copeland A."/>
            <person name="Lucas S."/>
            <person name="Lapidus A."/>
            <person name="Barry K."/>
            <person name="Detter J.C."/>
            <person name="Glavina T."/>
            <person name="Hammon N."/>
            <person name="Israni S."/>
            <person name="Pitluck S."/>
            <person name="Schmutz J."/>
            <person name="Larimer F."/>
            <person name="Land M."/>
            <person name="Kyrpides N."/>
            <person name="Lykidis A."/>
            <person name="Richardson P."/>
        </authorList>
    </citation>
    <scope>NUCLEOTIDE SEQUENCE [LARGE SCALE GENOMIC DNA]</scope>
    <source>
        <strain evidence="3">ATCC 33912 / PCC 7942 / FACHB-805</strain>
    </source>
</reference>
<feature type="transmembrane region" description="Helical" evidence="1">
    <location>
        <begin position="12"/>
        <end position="34"/>
    </location>
</feature>
<dbReference type="STRING" id="1140.Synpcc7942_1472"/>
<organism evidence="2 3">
    <name type="scientific">Synechococcus elongatus (strain ATCC 33912 / PCC 7942 / FACHB-805)</name>
    <name type="common">Anacystis nidulans R2</name>
    <dbReference type="NCBI Taxonomy" id="1140"/>
    <lineage>
        <taxon>Bacteria</taxon>
        <taxon>Bacillati</taxon>
        <taxon>Cyanobacteriota</taxon>
        <taxon>Cyanophyceae</taxon>
        <taxon>Synechococcales</taxon>
        <taxon>Synechococcaceae</taxon>
        <taxon>Synechococcus</taxon>
    </lineage>
</organism>
<dbReference type="InterPro" id="IPR002758">
    <property type="entry name" value="Cation_antiport_E"/>
</dbReference>
<name>Q31N67_SYNE7</name>
<dbReference type="OrthoDB" id="464535at2"/>
<dbReference type="GO" id="GO:0008324">
    <property type="term" value="F:monoatomic cation transmembrane transporter activity"/>
    <property type="evidence" value="ECO:0007669"/>
    <property type="project" value="InterPro"/>
</dbReference>
<dbReference type="GeneID" id="72430495"/>